<dbReference type="Proteomes" id="UP000316621">
    <property type="component" value="Chromosome 1"/>
</dbReference>
<dbReference type="PANTHER" id="PTHR33735">
    <property type="entry name" value="EXPRESSED PROTEIN"/>
    <property type="match status" value="1"/>
</dbReference>
<organism evidence="2 3">
    <name type="scientific">Papaver somniferum</name>
    <name type="common">Opium poppy</name>
    <dbReference type="NCBI Taxonomy" id="3469"/>
    <lineage>
        <taxon>Eukaryota</taxon>
        <taxon>Viridiplantae</taxon>
        <taxon>Streptophyta</taxon>
        <taxon>Embryophyta</taxon>
        <taxon>Tracheophyta</taxon>
        <taxon>Spermatophyta</taxon>
        <taxon>Magnoliopsida</taxon>
        <taxon>Ranunculales</taxon>
        <taxon>Papaveraceae</taxon>
        <taxon>Papaveroideae</taxon>
        <taxon>Papaver</taxon>
    </lineage>
</organism>
<name>A0A4Y7IHN7_PAPSO</name>
<keyword evidence="1" id="KW-0175">Coiled coil</keyword>
<proteinExistence type="predicted"/>
<accession>A0A4Y7IHN7</accession>
<dbReference type="Gramene" id="RZC46949">
    <property type="protein sequence ID" value="RZC46949"/>
    <property type="gene ID" value="C5167_039897"/>
</dbReference>
<dbReference type="AlphaFoldDB" id="A0A4Y7IHN7"/>
<evidence type="ECO:0000313" key="2">
    <source>
        <dbReference type="EMBL" id="RZC46949.1"/>
    </source>
</evidence>
<gene>
    <name evidence="2" type="ORF">C5167_039897</name>
</gene>
<dbReference type="PANTHER" id="PTHR33735:SF23">
    <property type="entry name" value="PTERIN-BINDING DOMAIN-CONTAINING PROTEIN"/>
    <property type="match status" value="1"/>
</dbReference>
<feature type="coiled-coil region" evidence="1">
    <location>
        <begin position="147"/>
        <end position="178"/>
    </location>
</feature>
<evidence type="ECO:0000256" key="1">
    <source>
        <dbReference type="SAM" id="Coils"/>
    </source>
</evidence>
<reference evidence="2 3" key="1">
    <citation type="journal article" date="2018" name="Science">
        <title>The opium poppy genome and morphinan production.</title>
        <authorList>
            <person name="Guo L."/>
            <person name="Winzer T."/>
            <person name="Yang X."/>
            <person name="Li Y."/>
            <person name="Ning Z."/>
            <person name="He Z."/>
            <person name="Teodor R."/>
            <person name="Lu Y."/>
            <person name="Bowser T.A."/>
            <person name="Graham I.A."/>
            <person name="Ye K."/>
        </authorList>
    </citation>
    <scope>NUCLEOTIDE SEQUENCE [LARGE SCALE GENOMIC DNA]</scope>
    <source>
        <strain evidence="3">cv. HN1</strain>
        <tissue evidence="2">Leaves</tissue>
    </source>
</reference>
<dbReference type="EMBL" id="CM010715">
    <property type="protein sequence ID" value="RZC46949.1"/>
    <property type="molecule type" value="Genomic_DNA"/>
</dbReference>
<sequence length="180" mass="19835">MWSASSSIWLTIYGDHQPRRRTSSTSNHNIVVRGLTHHPRLMINTNFLSSSSSSTSKRAIHIRKAIENLPAGAPLPTLLDLLLLDGKVDVVVGKVDDAAKLIEDIGKEAVKLTDDFENKVPDGSVLKNTMCAIHDVVQGTVKVAILAEDLIHKGEALKKKMEDLIEKQEKAEDDQAEEHI</sequence>
<protein>
    <submittedName>
        <fullName evidence="2">Uncharacterized protein</fullName>
    </submittedName>
</protein>
<keyword evidence="3" id="KW-1185">Reference proteome</keyword>
<evidence type="ECO:0000313" key="3">
    <source>
        <dbReference type="Proteomes" id="UP000316621"/>
    </source>
</evidence>